<dbReference type="OrthoDB" id="199424at2"/>
<reference evidence="2 3" key="1">
    <citation type="submission" date="2019-08" db="EMBL/GenBank/DDBJ databases">
        <title>Flavobacterium alkalisoli sp. nov., isolated from rhizosphere soil of Suaeda salsa.</title>
        <authorList>
            <person name="Sun J.-Q."/>
            <person name="Xu L."/>
        </authorList>
    </citation>
    <scope>NUCLEOTIDE SEQUENCE [LARGE SCALE GENOMIC DNA]</scope>
    <source>
        <strain evidence="2 3">XS-5</strain>
    </source>
</reference>
<evidence type="ECO:0000313" key="2">
    <source>
        <dbReference type="EMBL" id="QEE51118.1"/>
    </source>
</evidence>
<protein>
    <submittedName>
        <fullName evidence="2">PH domain-containing protein</fullName>
    </submittedName>
</protein>
<evidence type="ECO:0000313" key="3">
    <source>
        <dbReference type="Proteomes" id="UP000321222"/>
    </source>
</evidence>
<keyword evidence="3" id="KW-1185">Reference proteome</keyword>
<dbReference type="AlphaFoldDB" id="A0A5B9FZ70"/>
<dbReference type="Proteomes" id="UP000321222">
    <property type="component" value="Chromosome"/>
</dbReference>
<keyword evidence="1" id="KW-0812">Transmembrane</keyword>
<keyword evidence="1" id="KW-1133">Transmembrane helix</keyword>
<dbReference type="RefSeq" id="WP_147584552.1">
    <property type="nucleotide sequence ID" value="NZ_CP042831.1"/>
</dbReference>
<feature type="transmembrane region" description="Helical" evidence="1">
    <location>
        <begin position="30"/>
        <end position="52"/>
    </location>
</feature>
<proteinExistence type="predicted"/>
<dbReference type="KEGG" id="fak:FUA48_16510"/>
<accession>A0A5B9FZ70</accession>
<gene>
    <name evidence="2" type="ORF">FUA48_16510</name>
</gene>
<organism evidence="2 3">
    <name type="scientific">Flavobacterium alkalisoli</name>
    <dbReference type="NCBI Taxonomy" id="2602769"/>
    <lineage>
        <taxon>Bacteria</taxon>
        <taxon>Pseudomonadati</taxon>
        <taxon>Bacteroidota</taxon>
        <taxon>Flavobacteriia</taxon>
        <taxon>Flavobacteriales</taxon>
        <taxon>Flavobacteriaceae</taxon>
        <taxon>Flavobacterium</taxon>
    </lineage>
</organism>
<evidence type="ECO:0000256" key="1">
    <source>
        <dbReference type="SAM" id="Phobius"/>
    </source>
</evidence>
<keyword evidence="1" id="KW-0472">Membrane</keyword>
<dbReference type="EMBL" id="CP042831">
    <property type="protein sequence ID" value="QEE51118.1"/>
    <property type="molecule type" value="Genomic_DNA"/>
</dbReference>
<name>A0A5B9FZ70_9FLAO</name>
<feature type="transmembrane region" description="Helical" evidence="1">
    <location>
        <begin position="58"/>
        <end position="81"/>
    </location>
</feature>
<sequence length="184" mass="21526">MMHNDIQHELKSHLGVNEHLLWVGEPKQGVIFRTSDIFVIPFSIFWFGFALFWEFTVIYYGIPVFAIFGLFFVVMGLYFIIGRFIYDAKNRKNTIYGITESRVLIRSGIFKKEVKSLNIKVLPHITFRENKNGSGTVLFGYDDFRSRFGNRTIFNTRNFPPSFECIPNVKKVYDILVSIQTETK</sequence>